<reference evidence="2" key="1">
    <citation type="journal article" date="2019" name="Int. J. Syst. Evol. Microbiol.">
        <title>The Global Catalogue of Microorganisms (GCM) 10K type strain sequencing project: providing services to taxonomists for standard genome sequencing and annotation.</title>
        <authorList>
            <consortium name="The Broad Institute Genomics Platform"/>
            <consortium name="The Broad Institute Genome Sequencing Center for Infectious Disease"/>
            <person name="Wu L."/>
            <person name="Ma J."/>
        </authorList>
    </citation>
    <scope>NUCLEOTIDE SEQUENCE [LARGE SCALE GENOMIC DNA]</scope>
    <source>
        <strain evidence="2">JCM 17217</strain>
    </source>
</reference>
<proteinExistence type="predicted"/>
<evidence type="ECO:0008006" key="3">
    <source>
        <dbReference type="Google" id="ProtNLM"/>
    </source>
</evidence>
<accession>A0ABP7PYY0</accession>
<organism evidence="1 2">
    <name type="scientific">Hymenobacter antarcticus</name>
    <dbReference type="NCBI Taxonomy" id="486270"/>
    <lineage>
        <taxon>Bacteria</taxon>
        <taxon>Pseudomonadati</taxon>
        <taxon>Bacteroidota</taxon>
        <taxon>Cytophagia</taxon>
        <taxon>Cytophagales</taxon>
        <taxon>Hymenobacteraceae</taxon>
        <taxon>Hymenobacter</taxon>
    </lineage>
</organism>
<evidence type="ECO:0000313" key="1">
    <source>
        <dbReference type="EMBL" id="GAA3973680.1"/>
    </source>
</evidence>
<evidence type="ECO:0000313" key="2">
    <source>
        <dbReference type="Proteomes" id="UP001501556"/>
    </source>
</evidence>
<gene>
    <name evidence="1" type="ORF">GCM10022407_19340</name>
</gene>
<dbReference type="EMBL" id="BAABDI010000011">
    <property type="protein sequence ID" value="GAA3973680.1"/>
    <property type="molecule type" value="Genomic_DNA"/>
</dbReference>
<name>A0ABP7PYY0_9BACT</name>
<protein>
    <recommendedName>
        <fullName evidence="3">DUF4259 domain-containing protein</fullName>
    </recommendedName>
</protein>
<comment type="caution">
    <text evidence="1">The sequence shown here is derived from an EMBL/GenBank/DDBJ whole genome shotgun (WGS) entry which is preliminary data.</text>
</comment>
<keyword evidence="2" id="KW-1185">Reference proteome</keyword>
<dbReference type="RefSeq" id="WP_345123594.1">
    <property type="nucleotide sequence ID" value="NZ_BAABDI010000011.1"/>
</dbReference>
<sequence length="228" mass="25963">MGAWSTAINGNDTFLDIYQNFFDLYNQGANIQDISKQIVDEFAEMFDDYDDRNNALFALALAQWETKSLDPKIFEQVKAIIESGIDLELWKGPGTTDRVLEKRKNILDKFLNQISLEKEKPKRRVKPKFEFSTVQLVKAVAPDGRKVFEASEEFVNGVYSQTGSAIFWESGGGGSVFYFEEQGRTVSARWVDSQTLEVIHDEKIVFTKKDDSFYYCGDQGKVIYVPAA</sequence>
<dbReference type="Proteomes" id="UP001501556">
    <property type="component" value="Unassembled WGS sequence"/>
</dbReference>